<dbReference type="Gene3D" id="3.10.50.40">
    <property type="match status" value="1"/>
</dbReference>
<evidence type="ECO:0000256" key="3">
    <source>
        <dbReference type="ARBA" id="ARBA00013194"/>
    </source>
</evidence>
<comment type="similarity">
    <text evidence="2">Belongs to the PpiC/parvulin rotamase family.</text>
</comment>
<feature type="domain" description="PpiC" evidence="6">
    <location>
        <begin position="142"/>
        <end position="232"/>
    </location>
</feature>
<dbReference type="RefSeq" id="WP_100278316.1">
    <property type="nucleotide sequence ID" value="NZ_CP018799.1"/>
</dbReference>
<dbReference type="InterPro" id="IPR046357">
    <property type="entry name" value="PPIase_dom_sf"/>
</dbReference>
<accession>A0A2K8L8G3</accession>
<evidence type="ECO:0000256" key="1">
    <source>
        <dbReference type="ARBA" id="ARBA00000971"/>
    </source>
</evidence>
<dbReference type="InterPro" id="IPR027304">
    <property type="entry name" value="Trigger_fact/SurA_dom_sf"/>
</dbReference>
<dbReference type="Proteomes" id="UP000231701">
    <property type="component" value="Chromosome"/>
</dbReference>
<dbReference type="InterPro" id="IPR000297">
    <property type="entry name" value="PPIase_PpiC"/>
</dbReference>
<keyword evidence="8" id="KW-1185">Reference proteome</keyword>
<reference evidence="7 8" key="1">
    <citation type="submission" date="2016-12" db="EMBL/GenBank/DDBJ databases">
        <title>Isolation and genomic insights into novel planktonic Zetaproteobacteria from stratified waters of the Chesapeake Bay.</title>
        <authorList>
            <person name="McAllister S.M."/>
            <person name="Kato S."/>
            <person name="Chan C.S."/>
            <person name="Chiu B.K."/>
            <person name="Field E.K."/>
        </authorList>
    </citation>
    <scope>NUCLEOTIDE SEQUENCE [LARGE SCALE GENOMIC DNA]</scope>
    <source>
        <strain evidence="7 8">CP-5</strain>
    </source>
</reference>
<dbReference type="KEGG" id="maes:Ga0123461_2160"/>
<dbReference type="GO" id="GO:0003755">
    <property type="term" value="F:peptidyl-prolyl cis-trans isomerase activity"/>
    <property type="evidence" value="ECO:0007669"/>
    <property type="project" value="UniProtKB-KW"/>
</dbReference>
<comment type="catalytic activity">
    <reaction evidence="1">
        <text>[protein]-peptidylproline (omega=180) = [protein]-peptidylproline (omega=0)</text>
        <dbReference type="Rhea" id="RHEA:16237"/>
        <dbReference type="Rhea" id="RHEA-COMP:10747"/>
        <dbReference type="Rhea" id="RHEA-COMP:10748"/>
        <dbReference type="ChEBI" id="CHEBI:83833"/>
        <dbReference type="ChEBI" id="CHEBI:83834"/>
        <dbReference type="EC" id="5.2.1.8"/>
    </reaction>
</comment>
<name>A0A2K8L8G3_MARES</name>
<dbReference type="OrthoDB" id="5290967at2"/>
<organism evidence="7 8">
    <name type="scientific">Mariprofundus aestuarium</name>
    <dbReference type="NCBI Taxonomy" id="1921086"/>
    <lineage>
        <taxon>Bacteria</taxon>
        <taxon>Pseudomonadati</taxon>
        <taxon>Pseudomonadota</taxon>
        <taxon>Candidatius Mariprofundia</taxon>
        <taxon>Mariprofundales</taxon>
        <taxon>Mariprofundaceae</taxon>
        <taxon>Mariprofundus</taxon>
    </lineage>
</organism>
<keyword evidence="4 5" id="KW-0697">Rotamase</keyword>
<dbReference type="SUPFAM" id="SSF109998">
    <property type="entry name" value="Triger factor/SurA peptide-binding domain-like"/>
    <property type="match status" value="1"/>
</dbReference>
<keyword evidence="5 7" id="KW-0413">Isomerase</keyword>
<dbReference type="PROSITE" id="PS51257">
    <property type="entry name" value="PROKAR_LIPOPROTEIN"/>
    <property type="match status" value="1"/>
</dbReference>
<dbReference type="PROSITE" id="PS50198">
    <property type="entry name" value="PPIC_PPIASE_2"/>
    <property type="match status" value="1"/>
</dbReference>
<dbReference type="AlphaFoldDB" id="A0A2K8L8G3"/>
<evidence type="ECO:0000256" key="2">
    <source>
        <dbReference type="ARBA" id="ARBA00007656"/>
    </source>
</evidence>
<evidence type="ECO:0000256" key="5">
    <source>
        <dbReference type="PROSITE-ProRule" id="PRU00278"/>
    </source>
</evidence>
<evidence type="ECO:0000313" key="8">
    <source>
        <dbReference type="Proteomes" id="UP000231701"/>
    </source>
</evidence>
<dbReference type="PANTHER" id="PTHR47245">
    <property type="entry name" value="PEPTIDYLPROLYL ISOMERASE"/>
    <property type="match status" value="1"/>
</dbReference>
<evidence type="ECO:0000256" key="4">
    <source>
        <dbReference type="ARBA" id="ARBA00023110"/>
    </source>
</evidence>
<gene>
    <name evidence="7" type="ORF">Ga0123461_2160</name>
</gene>
<proteinExistence type="inferred from homology"/>
<dbReference type="Gene3D" id="1.10.8.1040">
    <property type="match status" value="1"/>
</dbReference>
<dbReference type="Pfam" id="PF13616">
    <property type="entry name" value="Rotamase_3"/>
    <property type="match status" value="1"/>
</dbReference>
<dbReference type="PANTHER" id="PTHR47245:SF2">
    <property type="entry name" value="PEPTIDYL-PROLYL CIS-TRANS ISOMERASE HP_0175-RELATED"/>
    <property type="match status" value="1"/>
</dbReference>
<protein>
    <recommendedName>
        <fullName evidence="3">peptidylprolyl isomerase</fullName>
        <ecNumber evidence="3">5.2.1.8</ecNumber>
    </recommendedName>
</protein>
<sequence length="278" mass="31114">MRLPVTIGLLLFLASCQQQDGLTLNGPLNPSPVVATVNGESIHESDIDFELASLPDEMGQYRSDPQARAHVMRNLIRSHAISQKAKQLGLELDPGTRQRIENASRQILIEAARQWQLAHMEKIKESDISAYYKQHLSDFAVPEQAHARHILVASEKQAAAIIKKLRSGVDFTGLAASQSLDDSNKSRGGDLNWFQRGVMVKAFDDVVFGLKVTGISKPVKTSFGWHVIQVLGRRAAMQKPLDEVREEVVGILEREQLDRWYASIEKEARIKVIDPAYR</sequence>
<dbReference type="EMBL" id="CP018799">
    <property type="protein sequence ID" value="ATX80566.1"/>
    <property type="molecule type" value="Genomic_DNA"/>
</dbReference>
<evidence type="ECO:0000259" key="6">
    <source>
        <dbReference type="PROSITE" id="PS50198"/>
    </source>
</evidence>
<dbReference type="EC" id="5.2.1.8" evidence="3"/>
<dbReference type="InterPro" id="IPR050245">
    <property type="entry name" value="PrsA_foldase"/>
</dbReference>
<evidence type="ECO:0000313" key="7">
    <source>
        <dbReference type="EMBL" id="ATX80566.1"/>
    </source>
</evidence>
<dbReference type="SUPFAM" id="SSF54534">
    <property type="entry name" value="FKBP-like"/>
    <property type="match status" value="1"/>
</dbReference>